<feature type="domain" description="Ribosomal protein eL8/eL30/eS12/Gadd45" evidence="1">
    <location>
        <begin position="7"/>
        <end position="94"/>
    </location>
</feature>
<organism evidence="2 3">
    <name type="scientific">Desulfonispora thiosulfatigenes DSM 11270</name>
    <dbReference type="NCBI Taxonomy" id="656914"/>
    <lineage>
        <taxon>Bacteria</taxon>
        <taxon>Bacillati</taxon>
        <taxon>Bacillota</taxon>
        <taxon>Clostridia</taxon>
        <taxon>Eubacteriales</taxon>
        <taxon>Peptococcaceae</taxon>
        <taxon>Desulfonispora</taxon>
    </lineage>
</organism>
<dbReference type="Gene3D" id="3.30.1330.30">
    <property type="match status" value="1"/>
</dbReference>
<evidence type="ECO:0000259" key="1">
    <source>
        <dbReference type="Pfam" id="PF01248"/>
    </source>
</evidence>
<sequence>MNVKNSILTLLGFAQKSNNIISGEAAVKAVIVQGKINLLILAEDLSENRKKHWRYLAEDSNVPCIDVGTKLQLGIAMGVSPRSVVGVTDEKMAKAIKAKM</sequence>
<accession>A0A1W1VL12</accession>
<keyword evidence="2" id="KW-0689">Ribosomal protein</keyword>
<proteinExistence type="predicted"/>
<dbReference type="STRING" id="656914.SAMN00017405_0145"/>
<name>A0A1W1VL12_DESTI</name>
<dbReference type="OrthoDB" id="9794863at2"/>
<dbReference type="EMBL" id="FWWT01000022">
    <property type="protein sequence ID" value="SMB94079.1"/>
    <property type="molecule type" value="Genomic_DNA"/>
</dbReference>
<dbReference type="SUPFAM" id="SSF55315">
    <property type="entry name" value="L30e-like"/>
    <property type="match status" value="1"/>
</dbReference>
<dbReference type="AlphaFoldDB" id="A0A1W1VL12"/>
<keyword evidence="3" id="KW-1185">Reference proteome</keyword>
<dbReference type="InterPro" id="IPR004038">
    <property type="entry name" value="Ribosomal_eL8/eL30/eS12/Gad45"/>
</dbReference>
<evidence type="ECO:0000313" key="3">
    <source>
        <dbReference type="Proteomes" id="UP000192731"/>
    </source>
</evidence>
<dbReference type="Pfam" id="PF01248">
    <property type="entry name" value="Ribosomal_L7Ae"/>
    <property type="match status" value="1"/>
</dbReference>
<reference evidence="2 3" key="1">
    <citation type="submission" date="2017-04" db="EMBL/GenBank/DDBJ databases">
        <authorList>
            <person name="Afonso C.L."/>
            <person name="Miller P.J."/>
            <person name="Scott M.A."/>
            <person name="Spackman E."/>
            <person name="Goraichik I."/>
            <person name="Dimitrov K.M."/>
            <person name="Suarez D.L."/>
            <person name="Swayne D.E."/>
        </authorList>
    </citation>
    <scope>NUCLEOTIDE SEQUENCE [LARGE SCALE GENOMIC DNA]</scope>
    <source>
        <strain evidence="2 3">DSM 11270</strain>
    </source>
</reference>
<gene>
    <name evidence="2" type="ORF">SAMN00017405_0145</name>
</gene>
<keyword evidence="2" id="KW-0687">Ribonucleoprotein</keyword>
<evidence type="ECO:0000313" key="2">
    <source>
        <dbReference type="EMBL" id="SMB94079.1"/>
    </source>
</evidence>
<dbReference type="Proteomes" id="UP000192731">
    <property type="component" value="Unassembled WGS sequence"/>
</dbReference>
<dbReference type="GO" id="GO:0005840">
    <property type="term" value="C:ribosome"/>
    <property type="evidence" value="ECO:0007669"/>
    <property type="project" value="UniProtKB-KW"/>
</dbReference>
<protein>
    <submittedName>
        <fullName evidence="2">Ribosomal protein L7Ae</fullName>
    </submittedName>
</protein>
<dbReference type="RefSeq" id="WP_084053968.1">
    <property type="nucleotide sequence ID" value="NZ_FWWT01000022.1"/>
</dbReference>
<dbReference type="InterPro" id="IPR029064">
    <property type="entry name" value="Ribosomal_eL30-like_sf"/>
</dbReference>